<evidence type="ECO:0000256" key="6">
    <source>
        <dbReference type="ARBA" id="ARBA00022989"/>
    </source>
</evidence>
<dbReference type="OrthoDB" id="342981at2759"/>
<keyword evidence="6" id="KW-1133">Transmembrane helix</keyword>
<protein>
    <submittedName>
        <fullName evidence="12">Syntaxin-6_N domain-containing protein</fullName>
    </submittedName>
</protein>
<dbReference type="EMBL" id="UYYG01001150">
    <property type="protein sequence ID" value="VDN54553.1"/>
    <property type="molecule type" value="Genomic_DNA"/>
</dbReference>
<dbReference type="WBParaSite" id="DME_0000016601-mRNA-1">
    <property type="protein sequence ID" value="DME_0000016601-mRNA-1"/>
    <property type="gene ID" value="DME_0000016601"/>
</dbReference>
<keyword evidence="11" id="KW-1185">Reference proteome</keyword>
<evidence type="ECO:0000256" key="2">
    <source>
        <dbReference type="ARBA" id="ARBA00009063"/>
    </source>
</evidence>
<dbReference type="GO" id="GO:0006890">
    <property type="term" value="P:retrograde vesicle-mediated transport, Golgi to endoplasmic reticulum"/>
    <property type="evidence" value="ECO:0007669"/>
    <property type="project" value="TreeGrafter"/>
</dbReference>
<evidence type="ECO:0000313" key="10">
    <source>
        <dbReference type="Proteomes" id="UP000038040"/>
    </source>
</evidence>
<accession>A0A0N4U0S5</accession>
<evidence type="ECO:0000256" key="5">
    <source>
        <dbReference type="ARBA" id="ARBA00022927"/>
    </source>
</evidence>
<dbReference type="PANTHER" id="PTHR15959:SF0">
    <property type="entry name" value="SYNTAXIN-18"/>
    <property type="match status" value="1"/>
</dbReference>
<keyword evidence="5" id="KW-0653">Protein transport</keyword>
<dbReference type="STRING" id="318479.A0A0N4U0S5"/>
<evidence type="ECO:0000313" key="11">
    <source>
        <dbReference type="Proteomes" id="UP000274756"/>
    </source>
</evidence>
<name>A0A0N4U0S5_DRAME</name>
<organism evidence="10 12">
    <name type="scientific">Dracunculus medinensis</name>
    <name type="common">Guinea worm</name>
    <dbReference type="NCBI Taxonomy" id="318479"/>
    <lineage>
        <taxon>Eukaryota</taxon>
        <taxon>Metazoa</taxon>
        <taxon>Ecdysozoa</taxon>
        <taxon>Nematoda</taxon>
        <taxon>Chromadorea</taxon>
        <taxon>Rhabditida</taxon>
        <taxon>Spirurina</taxon>
        <taxon>Dracunculoidea</taxon>
        <taxon>Dracunculidae</taxon>
        <taxon>Dracunculus</taxon>
    </lineage>
</organism>
<evidence type="ECO:0000256" key="1">
    <source>
        <dbReference type="ARBA" id="ARBA00004211"/>
    </source>
</evidence>
<comment type="similarity">
    <text evidence="2">Belongs to the syntaxin family.</text>
</comment>
<dbReference type="GO" id="GO:0015031">
    <property type="term" value="P:protein transport"/>
    <property type="evidence" value="ECO:0007669"/>
    <property type="project" value="UniProtKB-KW"/>
</dbReference>
<dbReference type="GO" id="GO:0031201">
    <property type="term" value="C:SNARE complex"/>
    <property type="evidence" value="ECO:0007669"/>
    <property type="project" value="TreeGrafter"/>
</dbReference>
<gene>
    <name evidence="9" type="ORF">DME_LOCUS4526</name>
</gene>
<evidence type="ECO:0000313" key="12">
    <source>
        <dbReference type="WBParaSite" id="DME_0000016601-mRNA-1"/>
    </source>
</evidence>
<dbReference type="PANTHER" id="PTHR15959">
    <property type="entry name" value="SYNTAXIN-18"/>
    <property type="match status" value="1"/>
</dbReference>
<evidence type="ECO:0000313" key="9">
    <source>
        <dbReference type="EMBL" id="VDN54553.1"/>
    </source>
</evidence>
<dbReference type="AlphaFoldDB" id="A0A0N4U0S5"/>
<reference evidence="12" key="1">
    <citation type="submission" date="2017-02" db="UniProtKB">
        <authorList>
            <consortium name="WormBaseParasite"/>
        </authorList>
    </citation>
    <scope>IDENTIFICATION</scope>
</reference>
<reference evidence="9 11" key="2">
    <citation type="submission" date="2018-11" db="EMBL/GenBank/DDBJ databases">
        <authorList>
            <consortium name="Pathogen Informatics"/>
        </authorList>
    </citation>
    <scope>NUCLEOTIDE SEQUENCE [LARGE SCALE GENOMIC DNA]</scope>
</reference>
<keyword evidence="4" id="KW-0812">Transmembrane</keyword>
<evidence type="ECO:0000256" key="4">
    <source>
        <dbReference type="ARBA" id="ARBA00022692"/>
    </source>
</evidence>
<dbReference type="Proteomes" id="UP000038040">
    <property type="component" value="Unplaced"/>
</dbReference>
<proteinExistence type="inferred from homology"/>
<evidence type="ECO:0000256" key="8">
    <source>
        <dbReference type="ARBA" id="ARBA00023136"/>
    </source>
</evidence>
<evidence type="ECO:0000256" key="7">
    <source>
        <dbReference type="ARBA" id="ARBA00023054"/>
    </source>
</evidence>
<sequence>MVITGEYWSLFSGELKRRGPKVRGNGISKSSSKFSKDNLSVYLCKAGKIRKDITDLKDILIAKRKDYITALGHHPDFVSFSNGMNDWDRDVMDSETDQIIQQCTQMIQLLRRQIKSDETLRASDELLHLQQATSF</sequence>
<dbReference type="GO" id="GO:0005783">
    <property type="term" value="C:endoplasmic reticulum"/>
    <property type="evidence" value="ECO:0007669"/>
    <property type="project" value="TreeGrafter"/>
</dbReference>
<keyword evidence="8" id="KW-0472">Membrane</keyword>
<keyword evidence="3" id="KW-0813">Transport</keyword>
<keyword evidence="7" id="KW-0175">Coiled coil</keyword>
<evidence type="ECO:0000256" key="3">
    <source>
        <dbReference type="ARBA" id="ARBA00022448"/>
    </source>
</evidence>
<dbReference type="Proteomes" id="UP000274756">
    <property type="component" value="Unassembled WGS sequence"/>
</dbReference>
<comment type="subcellular location">
    <subcellularLocation>
        <location evidence="1">Membrane</location>
        <topology evidence="1">Single-pass type IV membrane protein</topology>
    </subcellularLocation>
</comment>